<dbReference type="Proteomes" id="UP001596514">
    <property type="component" value="Unassembled WGS sequence"/>
</dbReference>
<keyword evidence="1" id="KW-0175">Coiled coil</keyword>
<accession>A0ABW2SX85</accession>
<gene>
    <name evidence="2" type="ORF">ACFQVD_08215</name>
</gene>
<proteinExistence type="predicted"/>
<evidence type="ECO:0000256" key="1">
    <source>
        <dbReference type="SAM" id="Coils"/>
    </source>
</evidence>
<organism evidence="2 3">
    <name type="scientific">Streptosporangium amethystogenes subsp. fukuiense</name>
    <dbReference type="NCBI Taxonomy" id="698418"/>
    <lineage>
        <taxon>Bacteria</taxon>
        <taxon>Bacillati</taxon>
        <taxon>Actinomycetota</taxon>
        <taxon>Actinomycetes</taxon>
        <taxon>Streptosporangiales</taxon>
        <taxon>Streptosporangiaceae</taxon>
        <taxon>Streptosporangium</taxon>
    </lineage>
</organism>
<evidence type="ECO:0000313" key="3">
    <source>
        <dbReference type="Proteomes" id="UP001596514"/>
    </source>
</evidence>
<dbReference type="InterPro" id="IPR027417">
    <property type="entry name" value="P-loop_NTPase"/>
</dbReference>
<comment type="caution">
    <text evidence="2">The sequence shown here is derived from an EMBL/GenBank/DDBJ whole genome shotgun (WGS) entry which is preliminary data.</text>
</comment>
<dbReference type="EMBL" id="JBHTEE010000001">
    <property type="protein sequence ID" value="MFC7600091.1"/>
    <property type="molecule type" value="Genomic_DNA"/>
</dbReference>
<keyword evidence="2" id="KW-0547">Nucleotide-binding</keyword>
<sequence>MDTWLTRVDLPADHDTADALADLERLHRVAALMTEALTSEQESQHATAVIERFHTLLQTTAAACGRRFPDNPPERDQLVAALYDEAKANRSRFEQHAILRSTHDELLSAVAGFHQTSQRLAAELAALARASKVDDPSALAEAVRRRQRHTLLSASLEEVIQAIPARGDKLDALISEAANADGSRLEAQLAELTDRITDLDRQRTNQAELTGSKKTELAQLDGSPAAARAAAEAEISVAALIEESEEYLRLQVARTIVARCMEDYLQAQQDPILLRASDLFTRLTLGRFSGLELDHEHDAPLVLARRASELLSVNQLSEGTTDQLYLALRLASLERYAEEDRTLPFTVDDIFITFDDHRTRAALAILNEMADRFQMIVFTHHPHLIDLARQELPAGRLHVHSLPVFTPGRSDASPAQGAERLCRVCRQPLTYSGRGRPPVECETCSRARR</sequence>
<dbReference type="PANTHER" id="PTHR41259:SF1">
    <property type="entry name" value="DOUBLE-STRAND BREAK REPAIR RAD50 ATPASE, PUTATIVE-RELATED"/>
    <property type="match status" value="1"/>
</dbReference>
<dbReference type="Gene3D" id="3.40.50.300">
    <property type="entry name" value="P-loop containing nucleotide triphosphate hydrolases"/>
    <property type="match status" value="1"/>
</dbReference>
<dbReference type="RefSeq" id="WP_343966267.1">
    <property type="nucleotide sequence ID" value="NZ_BAAAGK010000039.1"/>
</dbReference>
<name>A0ABW2SX85_9ACTN</name>
<dbReference type="PANTHER" id="PTHR41259">
    <property type="entry name" value="DOUBLE-STRAND BREAK REPAIR RAD50 ATPASE, PUTATIVE-RELATED"/>
    <property type="match status" value="1"/>
</dbReference>
<keyword evidence="3" id="KW-1185">Reference proteome</keyword>
<feature type="coiled-coil region" evidence="1">
    <location>
        <begin position="175"/>
        <end position="202"/>
    </location>
</feature>
<dbReference type="GO" id="GO:0005524">
    <property type="term" value="F:ATP binding"/>
    <property type="evidence" value="ECO:0007669"/>
    <property type="project" value="UniProtKB-KW"/>
</dbReference>
<protein>
    <submittedName>
        <fullName evidence="2">ATP-binding protein</fullName>
    </submittedName>
</protein>
<reference evidence="3" key="1">
    <citation type="journal article" date="2019" name="Int. J. Syst. Evol. Microbiol.">
        <title>The Global Catalogue of Microorganisms (GCM) 10K type strain sequencing project: providing services to taxonomists for standard genome sequencing and annotation.</title>
        <authorList>
            <consortium name="The Broad Institute Genomics Platform"/>
            <consortium name="The Broad Institute Genome Sequencing Center for Infectious Disease"/>
            <person name="Wu L."/>
            <person name="Ma J."/>
        </authorList>
    </citation>
    <scope>NUCLEOTIDE SEQUENCE [LARGE SCALE GENOMIC DNA]</scope>
    <source>
        <strain evidence="3">JCM 10083</strain>
    </source>
</reference>
<evidence type="ECO:0000313" key="2">
    <source>
        <dbReference type="EMBL" id="MFC7600091.1"/>
    </source>
</evidence>
<dbReference type="SUPFAM" id="SSF52540">
    <property type="entry name" value="P-loop containing nucleoside triphosphate hydrolases"/>
    <property type="match status" value="1"/>
</dbReference>
<keyword evidence="2" id="KW-0067">ATP-binding</keyword>